<name>A0ACB7WC82_DIOAL</name>
<keyword evidence="2" id="KW-1185">Reference proteome</keyword>
<comment type="caution">
    <text evidence="1">The sequence shown here is derived from an EMBL/GenBank/DDBJ whole genome shotgun (WGS) entry which is preliminary data.</text>
</comment>
<proteinExistence type="predicted"/>
<gene>
    <name evidence="1" type="ORF">IHE45_04G046100</name>
</gene>
<reference evidence="2" key="1">
    <citation type="journal article" date="2022" name="Nat. Commun.">
        <title>Chromosome evolution and the genetic basis of agronomically important traits in greater yam.</title>
        <authorList>
            <person name="Bredeson J.V."/>
            <person name="Lyons J.B."/>
            <person name="Oniyinde I.O."/>
            <person name="Okereke N.R."/>
            <person name="Kolade O."/>
            <person name="Nnabue I."/>
            <person name="Nwadili C.O."/>
            <person name="Hribova E."/>
            <person name="Parker M."/>
            <person name="Nwogha J."/>
            <person name="Shu S."/>
            <person name="Carlson J."/>
            <person name="Kariba R."/>
            <person name="Muthemba S."/>
            <person name="Knop K."/>
            <person name="Barton G.J."/>
            <person name="Sherwood A.V."/>
            <person name="Lopez-Montes A."/>
            <person name="Asiedu R."/>
            <person name="Jamnadass R."/>
            <person name="Muchugi A."/>
            <person name="Goodstein D."/>
            <person name="Egesi C.N."/>
            <person name="Featherston J."/>
            <person name="Asfaw A."/>
            <person name="Simpson G.G."/>
            <person name="Dolezel J."/>
            <person name="Hendre P.S."/>
            <person name="Van Deynze A."/>
            <person name="Kumar P.L."/>
            <person name="Obidiegwu J.E."/>
            <person name="Bhattacharjee R."/>
            <person name="Rokhsar D.S."/>
        </authorList>
    </citation>
    <scope>NUCLEOTIDE SEQUENCE [LARGE SCALE GENOMIC DNA]</scope>
    <source>
        <strain evidence="2">cv. TDa95/00328</strain>
    </source>
</reference>
<protein>
    <submittedName>
        <fullName evidence="1">Late embryogenesis abundant protein LEA-2 subgroup domain-containing protein</fullName>
    </submittedName>
</protein>
<dbReference type="EMBL" id="CM037014">
    <property type="protein sequence ID" value="KAH7685537.1"/>
    <property type="molecule type" value="Genomic_DNA"/>
</dbReference>
<evidence type="ECO:0000313" key="1">
    <source>
        <dbReference type="EMBL" id="KAH7685537.1"/>
    </source>
</evidence>
<dbReference type="Proteomes" id="UP000827976">
    <property type="component" value="Chromosome 4"/>
</dbReference>
<organism evidence="1 2">
    <name type="scientific">Dioscorea alata</name>
    <name type="common">Purple yam</name>
    <dbReference type="NCBI Taxonomy" id="55571"/>
    <lineage>
        <taxon>Eukaryota</taxon>
        <taxon>Viridiplantae</taxon>
        <taxon>Streptophyta</taxon>
        <taxon>Embryophyta</taxon>
        <taxon>Tracheophyta</taxon>
        <taxon>Spermatophyta</taxon>
        <taxon>Magnoliopsida</taxon>
        <taxon>Liliopsida</taxon>
        <taxon>Dioscoreales</taxon>
        <taxon>Dioscoreaceae</taxon>
        <taxon>Dioscorea</taxon>
    </lineage>
</organism>
<accession>A0ACB7WC82</accession>
<sequence length="249" mass="28402">MEYTIEVKACINFITLYKQAIVFLLLLLLLLLLFFFPNYSPVTVTMPTTKDFNRIKLDGRICACLVGFVFIILLTILIIYLFLHPTHPMFFLQSSSINQLSLSTTSTNFTLLTTSLQVSISSYNPNNHIGIYYHNLHAYTTYRGQQITLPTSLPGGYQGHHESLVWSPFLYGSNVPLLDLLGRSMDEDKHAGLILLQVIIDGKVRWRVGSWLSNYYHITANCPAFFFIDSSKHQLSFMFEHATSCKVDV</sequence>
<evidence type="ECO:0000313" key="2">
    <source>
        <dbReference type="Proteomes" id="UP000827976"/>
    </source>
</evidence>